<sequence>MEGVLILNDQLLGNRVESFDCKNAPTPRHNTRVQVCSLAETCSFSLNSQLPKLTSRRKDAAAKICATRRRRMAYSRTETYVLLEPGEEEKFVTEEELKARLKYWLENWAGQVGKGGLPPDLAKFATIDEAVAFLITNVCELELQGDVGSIQWYEVRLE</sequence>
<comment type="caution">
    <text evidence="1">The sequence shown here is derived from an EMBL/GenBank/DDBJ whole genome shotgun (WGS) entry which is preliminary data.</text>
</comment>
<gene>
    <name evidence="1" type="ORF">WN944_005625</name>
</gene>
<reference evidence="1 2" key="1">
    <citation type="submission" date="2024-05" db="EMBL/GenBank/DDBJ databases">
        <title>Haplotype-resolved chromosome-level genome assembly of Huyou (Citrus changshanensis).</title>
        <authorList>
            <person name="Miao C."/>
            <person name="Chen W."/>
            <person name="Wu Y."/>
            <person name="Wang L."/>
            <person name="Zhao S."/>
            <person name="Grierson D."/>
            <person name="Xu C."/>
            <person name="Chen K."/>
        </authorList>
    </citation>
    <scope>NUCLEOTIDE SEQUENCE [LARGE SCALE GENOMIC DNA]</scope>
    <source>
        <strain evidence="1">01-14</strain>
        <tissue evidence="1">Leaf</tissue>
    </source>
</reference>
<dbReference type="PANTHER" id="PTHR36803:SF1">
    <property type="entry name" value="PROTEIN CHLORORESPIRATORY REDUCTION 7, CHLOROPLASTIC"/>
    <property type="match status" value="1"/>
</dbReference>
<evidence type="ECO:0000313" key="2">
    <source>
        <dbReference type="Proteomes" id="UP001428341"/>
    </source>
</evidence>
<dbReference type="Gene3D" id="3.90.940.40">
    <property type="entry name" value="Protein CHLORORESPIRATORY REDUCTION 7"/>
    <property type="match status" value="1"/>
</dbReference>
<organism evidence="1 2">
    <name type="scientific">Citrus x changshan-huyou</name>
    <dbReference type="NCBI Taxonomy" id="2935761"/>
    <lineage>
        <taxon>Eukaryota</taxon>
        <taxon>Viridiplantae</taxon>
        <taxon>Streptophyta</taxon>
        <taxon>Embryophyta</taxon>
        <taxon>Tracheophyta</taxon>
        <taxon>Spermatophyta</taxon>
        <taxon>Magnoliopsida</taxon>
        <taxon>eudicotyledons</taxon>
        <taxon>Gunneridae</taxon>
        <taxon>Pentapetalae</taxon>
        <taxon>rosids</taxon>
        <taxon>malvids</taxon>
        <taxon>Sapindales</taxon>
        <taxon>Rutaceae</taxon>
        <taxon>Aurantioideae</taxon>
        <taxon>Citrus</taxon>
    </lineage>
</organism>
<dbReference type="EMBL" id="JBCGBO010000006">
    <property type="protein sequence ID" value="KAK9194918.1"/>
    <property type="molecule type" value="Genomic_DNA"/>
</dbReference>
<proteinExistence type="predicted"/>
<evidence type="ECO:0000313" key="1">
    <source>
        <dbReference type="EMBL" id="KAK9194918.1"/>
    </source>
</evidence>
<dbReference type="Proteomes" id="UP001428341">
    <property type="component" value="Unassembled WGS sequence"/>
</dbReference>
<dbReference type="InterPro" id="IPR038150">
    <property type="entry name" value="CRR7-like_sf"/>
</dbReference>
<dbReference type="AlphaFoldDB" id="A0AAP0M3L6"/>
<accession>A0AAP0M3L6</accession>
<dbReference type="GO" id="GO:0009570">
    <property type="term" value="C:chloroplast stroma"/>
    <property type="evidence" value="ECO:0007669"/>
    <property type="project" value="TreeGrafter"/>
</dbReference>
<dbReference type="InterPro" id="IPR021954">
    <property type="entry name" value="CRR7"/>
</dbReference>
<keyword evidence="2" id="KW-1185">Reference proteome</keyword>
<name>A0AAP0M3L6_9ROSI</name>
<evidence type="ECO:0008006" key="3">
    <source>
        <dbReference type="Google" id="ProtNLM"/>
    </source>
</evidence>
<dbReference type="Pfam" id="PF12095">
    <property type="entry name" value="CRR7"/>
    <property type="match status" value="1"/>
</dbReference>
<dbReference type="PANTHER" id="PTHR36803">
    <property type="entry name" value="PROTEIN CHLORORESPIRATORY REDUCTION 7, CHLOROPLASTIC"/>
    <property type="match status" value="1"/>
</dbReference>
<protein>
    <recommendedName>
        <fullName evidence="3">Chlororespiratory reduction 7</fullName>
    </recommendedName>
</protein>